<protein>
    <recommendedName>
        <fullName evidence="4">Exonuclease domain-containing protein</fullName>
    </recommendedName>
</protein>
<dbReference type="EMBL" id="LQPE01000013">
    <property type="protein sequence ID" value="ORW10788.1"/>
    <property type="molecule type" value="Genomic_DNA"/>
</dbReference>
<dbReference type="InterPro" id="IPR036397">
    <property type="entry name" value="RNaseH_sf"/>
</dbReference>
<feature type="domain" description="Exonuclease" evidence="4">
    <location>
        <begin position="35"/>
        <end position="191"/>
    </location>
</feature>
<dbReference type="PANTHER" id="PTHR30231">
    <property type="entry name" value="DNA POLYMERASE III SUBUNIT EPSILON"/>
    <property type="match status" value="1"/>
</dbReference>
<comment type="caution">
    <text evidence="5">The sequence shown here is derived from an EMBL/GenBank/DDBJ whole genome shotgun (WGS) entry which is preliminary data.</text>
</comment>
<keyword evidence="2" id="KW-0378">Hydrolase</keyword>
<dbReference type="AlphaFoldDB" id="A0A1X1YI80"/>
<reference evidence="5 6" key="1">
    <citation type="submission" date="2016-01" db="EMBL/GenBank/DDBJ databases">
        <title>The new phylogeny of the genus Mycobacterium.</title>
        <authorList>
            <person name="Tarcisio F."/>
            <person name="Conor M."/>
            <person name="Antonella G."/>
            <person name="Elisabetta G."/>
            <person name="Giulia F.S."/>
            <person name="Sara T."/>
            <person name="Anna F."/>
            <person name="Clotilde B."/>
            <person name="Roberto B."/>
            <person name="Veronica D.S."/>
            <person name="Fabio R."/>
            <person name="Monica P."/>
            <person name="Olivier J."/>
            <person name="Enrico T."/>
            <person name="Nicola S."/>
        </authorList>
    </citation>
    <scope>NUCLEOTIDE SEQUENCE [LARGE SCALE GENOMIC DNA]</scope>
    <source>
        <strain evidence="5 6">DSM 45166</strain>
    </source>
</reference>
<evidence type="ECO:0000256" key="3">
    <source>
        <dbReference type="ARBA" id="ARBA00022839"/>
    </source>
</evidence>
<evidence type="ECO:0000256" key="2">
    <source>
        <dbReference type="ARBA" id="ARBA00022801"/>
    </source>
</evidence>
<evidence type="ECO:0000313" key="5">
    <source>
        <dbReference type="EMBL" id="ORW10788.1"/>
    </source>
</evidence>
<keyword evidence="1" id="KW-0540">Nuclease</keyword>
<dbReference type="CDD" id="cd06127">
    <property type="entry name" value="DEDDh"/>
    <property type="match status" value="1"/>
</dbReference>
<organism evidence="5 6">
    <name type="scientific">Mycobacterium kyorinense</name>
    <dbReference type="NCBI Taxonomy" id="487514"/>
    <lineage>
        <taxon>Bacteria</taxon>
        <taxon>Bacillati</taxon>
        <taxon>Actinomycetota</taxon>
        <taxon>Actinomycetes</taxon>
        <taxon>Mycobacteriales</taxon>
        <taxon>Mycobacteriaceae</taxon>
        <taxon>Mycobacterium</taxon>
    </lineage>
</organism>
<dbReference type="SUPFAM" id="SSF53098">
    <property type="entry name" value="Ribonuclease H-like"/>
    <property type="match status" value="1"/>
</dbReference>
<evidence type="ECO:0000256" key="1">
    <source>
        <dbReference type="ARBA" id="ARBA00022722"/>
    </source>
</evidence>
<dbReference type="GO" id="GO:0008408">
    <property type="term" value="F:3'-5' exonuclease activity"/>
    <property type="evidence" value="ECO:0007669"/>
    <property type="project" value="TreeGrafter"/>
</dbReference>
<dbReference type="PANTHER" id="PTHR30231:SF4">
    <property type="entry name" value="PROTEIN NEN2"/>
    <property type="match status" value="1"/>
</dbReference>
<dbReference type="OrthoDB" id="9791657at2"/>
<accession>A0A1X1YI80</accession>
<dbReference type="SMART" id="SM00479">
    <property type="entry name" value="EXOIII"/>
    <property type="match status" value="1"/>
</dbReference>
<dbReference type="InterPro" id="IPR012337">
    <property type="entry name" value="RNaseH-like_sf"/>
</dbReference>
<dbReference type="Proteomes" id="UP000193487">
    <property type="component" value="Unassembled WGS sequence"/>
</dbReference>
<dbReference type="InterPro" id="IPR013520">
    <property type="entry name" value="Ribonucl_H"/>
</dbReference>
<proteinExistence type="predicted"/>
<keyword evidence="3" id="KW-0269">Exonuclease</keyword>
<dbReference type="Pfam" id="PF00929">
    <property type="entry name" value="RNase_T"/>
    <property type="match status" value="1"/>
</dbReference>
<dbReference type="Gene3D" id="3.30.420.10">
    <property type="entry name" value="Ribonuclease H-like superfamily/Ribonuclease H"/>
    <property type="match status" value="1"/>
</dbReference>
<dbReference type="GO" id="GO:0003676">
    <property type="term" value="F:nucleic acid binding"/>
    <property type="evidence" value="ECO:0007669"/>
    <property type="project" value="InterPro"/>
</dbReference>
<evidence type="ECO:0000259" key="4">
    <source>
        <dbReference type="SMART" id="SM00479"/>
    </source>
</evidence>
<sequence>MSLIDVVEASAEDRELIERAEAAVVFARRMLEPGTAVILDVETVSLGGPICEIAMVDAASGVTLVDTLVNPGVPIEAGAYAVHGISDAEVNAPAVPSWPSVWERLLPLVAGRMILAYNADYDREAVTADCRRYGLADSWLTDQRSWADVMVPRSDHLYMNRFLRNDGGHRALGDVHQTRRHLLAMTVPTPWPPDGR</sequence>
<dbReference type="RefSeq" id="WP_083071609.1">
    <property type="nucleotide sequence ID" value="NZ_LQPE01000013.1"/>
</dbReference>
<gene>
    <name evidence="5" type="ORF">AWC14_01225</name>
</gene>
<name>A0A1X1YI80_9MYCO</name>
<keyword evidence="6" id="KW-1185">Reference proteome</keyword>
<evidence type="ECO:0000313" key="6">
    <source>
        <dbReference type="Proteomes" id="UP000193487"/>
    </source>
</evidence>